<gene>
    <name evidence="2" type="ORF">GA0070624_5410</name>
</gene>
<name>A0A1C6T2V8_9ACTN</name>
<dbReference type="AlphaFoldDB" id="A0A1C6T2V8"/>
<evidence type="ECO:0000256" key="1">
    <source>
        <dbReference type="SAM" id="MobiDB-lite"/>
    </source>
</evidence>
<reference evidence="3" key="1">
    <citation type="submission" date="2016-06" db="EMBL/GenBank/DDBJ databases">
        <authorList>
            <person name="Varghese N."/>
            <person name="Submissions Spin"/>
        </authorList>
    </citation>
    <scope>NUCLEOTIDE SEQUENCE [LARGE SCALE GENOMIC DNA]</scope>
    <source>
        <strain evidence="3">DSM 45431</strain>
    </source>
</reference>
<dbReference type="STRING" id="568872.GA0070624_5410"/>
<protein>
    <submittedName>
        <fullName evidence="2">Uncharacterized protein</fullName>
    </submittedName>
</protein>
<evidence type="ECO:0000313" key="3">
    <source>
        <dbReference type="Proteomes" id="UP000199413"/>
    </source>
</evidence>
<keyword evidence="3" id="KW-1185">Reference proteome</keyword>
<evidence type="ECO:0000313" key="2">
    <source>
        <dbReference type="EMBL" id="SCL35949.1"/>
    </source>
</evidence>
<feature type="region of interest" description="Disordered" evidence="1">
    <location>
        <begin position="1"/>
        <end position="80"/>
    </location>
</feature>
<dbReference type="OrthoDB" id="6021932at2"/>
<feature type="compositionally biased region" description="Basic and acidic residues" evidence="1">
    <location>
        <begin position="1"/>
        <end position="11"/>
    </location>
</feature>
<dbReference type="RefSeq" id="WP_141715178.1">
    <property type="nucleotide sequence ID" value="NZ_FMHV01000002.1"/>
</dbReference>
<feature type="compositionally biased region" description="Low complexity" evidence="1">
    <location>
        <begin position="43"/>
        <end position="59"/>
    </location>
</feature>
<accession>A0A1C6T2V8</accession>
<sequence>MAEPESRDTGARESPAQPREQVDRQRDAEEDAEVAGRGQNLCPAGGPTGAEPGERPAAPQRGEHDLPQPAGGHSSKTMSDPDVVLQIPQVKVEQIYVEVDNLDASVSLRARLGSLLQLDVGVQAHLGTVKIDIKGVETEAMLEVRLEELRGILDSALRTIERNPQIIESVVKTVDTAVNQVGQTAQQVLGPQGPLARTLDHVGQTAQEALGPNGPLSQTLQQATQQVGQQLGQTTQQLGQTTQQLAQNSGAAAGGGGGLGGVLGGSPARAAWQRMKKIVNSSQPLRQVTARLVGPQGQQPQS</sequence>
<dbReference type="Proteomes" id="UP000199413">
    <property type="component" value="Unassembled WGS sequence"/>
</dbReference>
<proteinExistence type="predicted"/>
<organism evidence="2 3">
    <name type="scientific">Micromonospora rhizosphaerae</name>
    <dbReference type="NCBI Taxonomy" id="568872"/>
    <lineage>
        <taxon>Bacteria</taxon>
        <taxon>Bacillati</taxon>
        <taxon>Actinomycetota</taxon>
        <taxon>Actinomycetes</taxon>
        <taxon>Micromonosporales</taxon>
        <taxon>Micromonosporaceae</taxon>
        <taxon>Micromonospora</taxon>
    </lineage>
</organism>
<dbReference type="EMBL" id="FMHV01000002">
    <property type="protein sequence ID" value="SCL35949.1"/>
    <property type="molecule type" value="Genomic_DNA"/>
</dbReference>